<evidence type="ECO:0000256" key="1">
    <source>
        <dbReference type="SAM" id="MobiDB-lite"/>
    </source>
</evidence>
<dbReference type="GeneID" id="93758344"/>
<feature type="transmembrane region" description="Helical" evidence="2">
    <location>
        <begin position="294"/>
        <end position="315"/>
    </location>
</feature>
<feature type="transmembrane region" description="Helical" evidence="2">
    <location>
        <begin position="327"/>
        <end position="349"/>
    </location>
</feature>
<feature type="region of interest" description="Disordered" evidence="1">
    <location>
        <begin position="1"/>
        <end position="29"/>
    </location>
</feature>
<evidence type="ECO:0000313" key="3">
    <source>
        <dbReference type="EMBL" id="SPT55380.1"/>
    </source>
</evidence>
<proteinExistence type="predicted"/>
<feature type="transmembrane region" description="Helical" evidence="2">
    <location>
        <begin position="72"/>
        <end position="92"/>
    </location>
</feature>
<gene>
    <name evidence="3" type="ORF">NCTC9935_00879</name>
</gene>
<dbReference type="RefSeq" id="WP_111823402.1">
    <property type="nucleotide sequence ID" value="NZ_CBDERX010000057.1"/>
</dbReference>
<feature type="transmembrane region" description="Helical" evidence="2">
    <location>
        <begin position="39"/>
        <end position="60"/>
    </location>
</feature>
<feature type="transmembrane region" description="Helical" evidence="2">
    <location>
        <begin position="152"/>
        <end position="173"/>
    </location>
</feature>
<evidence type="ECO:0000313" key="4">
    <source>
        <dbReference type="Proteomes" id="UP000250192"/>
    </source>
</evidence>
<dbReference type="Proteomes" id="UP000250192">
    <property type="component" value="Unassembled WGS sequence"/>
</dbReference>
<keyword evidence="2" id="KW-0812">Transmembrane</keyword>
<dbReference type="STRING" id="1660.APY09_01995"/>
<feature type="transmembrane region" description="Helical" evidence="2">
    <location>
        <begin position="262"/>
        <end position="282"/>
    </location>
</feature>
<feature type="transmembrane region" description="Helical" evidence="2">
    <location>
        <begin position="392"/>
        <end position="412"/>
    </location>
</feature>
<protein>
    <submittedName>
        <fullName evidence="3">Uncharacterized protein</fullName>
    </submittedName>
</protein>
<feature type="transmembrane region" description="Helical" evidence="2">
    <location>
        <begin position="361"/>
        <end position="380"/>
    </location>
</feature>
<organism evidence="3 4">
    <name type="scientific">Schaalia odontolytica</name>
    <dbReference type="NCBI Taxonomy" id="1660"/>
    <lineage>
        <taxon>Bacteria</taxon>
        <taxon>Bacillati</taxon>
        <taxon>Actinomycetota</taxon>
        <taxon>Actinomycetes</taxon>
        <taxon>Actinomycetales</taxon>
        <taxon>Actinomycetaceae</taxon>
        <taxon>Schaalia</taxon>
    </lineage>
</organism>
<accession>A0A2X0UIB7</accession>
<feature type="transmembrane region" description="Helical" evidence="2">
    <location>
        <begin position="104"/>
        <end position="122"/>
    </location>
</feature>
<reference evidence="3 4" key="1">
    <citation type="submission" date="2018-06" db="EMBL/GenBank/DDBJ databases">
        <authorList>
            <consortium name="Pathogen Informatics"/>
            <person name="Doyle S."/>
        </authorList>
    </citation>
    <scope>NUCLEOTIDE SEQUENCE [LARGE SCALE GENOMIC DNA]</scope>
    <source>
        <strain evidence="3 4">NCTC9935</strain>
    </source>
</reference>
<evidence type="ECO:0000256" key="2">
    <source>
        <dbReference type="SAM" id="Phobius"/>
    </source>
</evidence>
<dbReference type="OrthoDB" id="9811974at2"/>
<keyword evidence="2" id="KW-0472">Membrane</keyword>
<dbReference type="AlphaFoldDB" id="A0A2X0UIB7"/>
<dbReference type="EMBL" id="UAPR01000002">
    <property type="protein sequence ID" value="SPT55380.1"/>
    <property type="molecule type" value="Genomic_DNA"/>
</dbReference>
<feature type="transmembrane region" description="Helical" evidence="2">
    <location>
        <begin position="180"/>
        <end position="199"/>
    </location>
</feature>
<name>A0A2X0UIB7_9ACTO</name>
<keyword evidence="2" id="KW-1133">Transmembrane helix</keyword>
<keyword evidence="4" id="KW-1185">Reference proteome</keyword>
<sequence length="444" mass="47182">MSEASRPPAQPAGPDAPDRASSITTRTPTPRLPVSRLSFLLLAGVALLAGLDASLVRLGAIAPVTSTSLGTVHGLLMIYGFLGTAICLERAVALQSDGRRPWAYAAPLLTGAGGISTVIISLNEGARTALVNLPIPRYLAAHLTGFTPERMMPGFLITLGMALLTAIYCYVWSRRQATHAVLIQLMGAIIGLGGILLWWRGLETARAVPWWLAFLIVTIIGERVELARLAFASGSTERRITAECAALMVGLTVALYSPTIGYPMIGLSLGALMADTAWHDVARGTVRMRGLPRLAAVCMLSGYGWGLVPSLMWIIAPPAFDGYGYDAGIHAITIGFVVSMLLAHAPVIIPAVARREVPYHPTMWIPFAFLQISLALRLLAGAREAAYPWRLGGTLGVVGVLLFVATTLTVTVRRAREASRERRLIDEAGASSAAGVSSSETEGR</sequence>